<dbReference type="PANTHER" id="PTHR30363:SF4">
    <property type="entry name" value="GLYCEROL-3-PHOSPHATE REGULON REPRESSOR"/>
    <property type="match status" value="1"/>
</dbReference>
<protein>
    <submittedName>
        <fullName evidence="6">Transcriptional regulator, DeoR family</fullName>
    </submittedName>
</protein>
<dbReference type="Gene3D" id="3.30.750.70">
    <property type="entry name" value="4-hydroxybutyrate coenzyme like domains"/>
    <property type="match status" value="1"/>
</dbReference>
<dbReference type="InterPro" id="IPR037171">
    <property type="entry name" value="NagB/RpiA_transferase-like"/>
</dbReference>
<feature type="domain" description="HTH deoR-type" evidence="5">
    <location>
        <begin position="25"/>
        <end position="80"/>
    </location>
</feature>
<reference evidence="6 7" key="1">
    <citation type="submission" date="2010-02" db="EMBL/GenBank/DDBJ databases">
        <authorList>
            <person name="Weinstock G."/>
            <person name="Sodergren E."/>
            <person name="Clifton S."/>
            <person name="Fulton L."/>
            <person name="Fulton B."/>
            <person name="Courtney L."/>
            <person name="Fronick C."/>
            <person name="Harrison M."/>
            <person name="Strong C."/>
            <person name="Farmer C."/>
            <person name="Delahaunty K."/>
            <person name="Markovic C."/>
            <person name="Hall O."/>
            <person name="Minx P."/>
            <person name="Tomlinson C."/>
            <person name="Mitreva M."/>
            <person name="Nelson J."/>
            <person name="Hou S."/>
            <person name="Wollam A."/>
            <person name="Pepin K.H."/>
            <person name="Johnson M."/>
            <person name="Bhonagiri V."/>
            <person name="Zhang X."/>
            <person name="Suruliraj S."/>
            <person name="Warren W."/>
            <person name="Chinwalla A."/>
            <person name="Mardis E.R."/>
            <person name="Wilson R.K."/>
        </authorList>
    </citation>
    <scope>NUCLEOTIDE SEQUENCE [LARGE SCALE GENOMIC DNA]</scope>
    <source>
        <strain evidence="6 7">ATCC 23685</strain>
    </source>
</reference>
<dbReference type="FunFam" id="3.30.750.70:FF:000001">
    <property type="entry name" value="DeoR/GlpR family transcriptional regulator"/>
    <property type="match status" value="1"/>
</dbReference>
<evidence type="ECO:0000313" key="6">
    <source>
        <dbReference type="EMBL" id="EFE21270.1"/>
    </source>
</evidence>
<dbReference type="SMART" id="SM01134">
    <property type="entry name" value="DeoRC"/>
    <property type="match status" value="1"/>
</dbReference>
<dbReference type="NCBIfam" id="NF008154">
    <property type="entry name" value="PRK10906.1"/>
    <property type="match status" value="1"/>
</dbReference>
<keyword evidence="4" id="KW-0804">Transcription</keyword>
<sequence>MRPRPLFRFYAAGGAGKRRGVYVKQTQRHEAIIDLVRQRGYVSTEELVEHFDVSPQTIRRDLNDLAEQNKIHRHHGGAALPSSSVNAAYHDRKGMWSEEKARIARRVASMIPDGATLFIDIGTTPEAVAYALLNHHNLRVVTNNLNVASLLMAKEDFRLILAGGEVRTRDGGIVGEATLDFISQFRLDYGILGISGIDMDGSLLEFDYHEVRTKRAIIENSRCVMLVTDHSKFGRNAMVNLGNMEQLDYLFTDQLPPLGLQKVIEQHSVQLEIC</sequence>
<dbReference type="AlphaFoldDB" id="D4FAC8"/>
<dbReference type="FunFam" id="1.10.10.10:FF:000081">
    <property type="entry name" value="DeoR/GlpR family transcriptional regulator"/>
    <property type="match status" value="1"/>
</dbReference>
<organism evidence="6 7">
    <name type="scientific">Edwardsiella tarda ATCC 23685</name>
    <dbReference type="NCBI Taxonomy" id="500638"/>
    <lineage>
        <taxon>Bacteria</taxon>
        <taxon>Pseudomonadati</taxon>
        <taxon>Pseudomonadota</taxon>
        <taxon>Gammaproteobacteria</taxon>
        <taxon>Enterobacterales</taxon>
        <taxon>Hafniaceae</taxon>
        <taxon>Edwardsiella</taxon>
    </lineage>
</organism>
<keyword evidence="2" id="KW-0805">Transcription regulation</keyword>
<dbReference type="InterPro" id="IPR036388">
    <property type="entry name" value="WH-like_DNA-bd_sf"/>
</dbReference>
<dbReference type="GO" id="GO:0003677">
    <property type="term" value="F:DNA binding"/>
    <property type="evidence" value="ECO:0007669"/>
    <property type="project" value="UniProtKB-KW"/>
</dbReference>
<dbReference type="PANTHER" id="PTHR30363">
    <property type="entry name" value="HTH-TYPE TRANSCRIPTIONAL REGULATOR SRLR-RELATED"/>
    <property type="match status" value="1"/>
</dbReference>
<dbReference type="SUPFAM" id="SSF46785">
    <property type="entry name" value="Winged helix' DNA-binding domain"/>
    <property type="match status" value="1"/>
</dbReference>
<accession>D4FAC8</accession>
<dbReference type="Pfam" id="PF00455">
    <property type="entry name" value="DeoRC"/>
    <property type="match status" value="1"/>
</dbReference>
<dbReference type="GO" id="GO:0003700">
    <property type="term" value="F:DNA-binding transcription factor activity"/>
    <property type="evidence" value="ECO:0007669"/>
    <property type="project" value="InterPro"/>
</dbReference>
<dbReference type="InterPro" id="IPR036390">
    <property type="entry name" value="WH_DNA-bd_sf"/>
</dbReference>
<dbReference type="Proteomes" id="UP000003692">
    <property type="component" value="Unassembled WGS sequence"/>
</dbReference>
<dbReference type="InterPro" id="IPR018356">
    <property type="entry name" value="Tscrpt_reg_HTH_DeoR_CS"/>
</dbReference>
<evidence type="ECO:0000313" key="7">
    <source>
        <dbReference type="Proteomes" id="UP000003692"/>
    </source>
</evidence>
<dbReference type="Pfam" id="PF08220">
    <property type="entry name" value="HTH_DeoR"/>
    <property type="match status" value="1"/>
</dbReference>
<dbReference type="PROSITE" id="PS00894">
    <property type="entry name" value="HTH_DEOR_1"/>
    <property type="match status" value="1"/>
</dbReference>
<dbReference type="PROSITE" id="PS51000">
    <property type="entry name" value="HTH_DEOR_2"/>
    <property type="match status" value="1"/>
</dbReference>
<evidence type="ECO:0000259" key="5">
    <source>
        <dbReference type="PROSITE" id="PS51000"/>
    </source>
</evidence>
<dbReference type="GO" id="GO:0045892">
    <property type="term" value="P:negative regulation of DNA-templated transcription"/>
    <property type="evidence" value="ECO:0007669"/>
    <property type="project" value="UniProtKB-ARBA"/>
</dbReference>
<dbReference type="InterPro" id="IPR050313">
    <property type="entry name" value="Carb_Metab_HTH_regulators"/>
</dbReference>
<dbReference type="SUPFAM" id="SSF100950">
    <property type="entry name" value="NagB/RpiA/CoA transferase-like"/>
    <property type="match status" value="1"/>
</dbReference>
<dbReference type="HOGENOM" id="CLU_060699_0_0_6"/>
<dbReference type="Gene3D" id="1.10.10.10">
    <property type="entry name" value="Winged helix-like DNA-binding domain superfamily/Winged helix DNA-binding domain"/>
    <property type="match status" value="1"/>
</dbReference>
<evidence type="ECO:0000256" key="1">
    <source>
        <dbReference type="ARBA" id="ARBA00022491"/>
    </source>
</evidence>
<evidence type="ECO:0000256" key="3">
    <source>
        <dbReference type="ARBA" id="ARBA00023125"/>
    </source>
</evidence>
<comment type="caution">
    <text evidence="6">The sequence shown here is derived from an EMBL/GenBank/DDBJ whole genome shotgun (WGS) entry which is preliminary data.</text>
</comment>
<dbReference type="SMART" id="SM00420">
    <property type="entry name" value="HTH_DEOR"/>
    <property type="match status" value="1"/>
</dbReference>
<evidence type="ECO:0000256" key="2">
    <source>
        <dbReference type="ARBA" id="ARBA00023015"/>
    </source>
</evidence>
<proteinExistence type="predicted"/>
<keyword evidence="1" id="KW-0678">Repressor</keyword>
<dbReference type="EMBL" id="ADGK01000291">
    <property type="protein sequence ID" value="EFE21270.1"/>
    <property type="molecule type" value="Genomic_DNA"/>
</dbReference>
<name>D4FAC8_EDWTA</name>
<dbReference type="InterPro" id="IPR014036">
    <property type="entry name" value="DeoR-like_C"/>
</dbReference>
<dbReference type="PRINTS" id="PR00037">
    <property type="entry name" value="HTHLACR"/>
</dbReference>
<keyword evidence="3" id="KW-0238">DNA-binding</keyword>
<gene>
    <name evidence="6" type="ORF">EDWATA_03746</name>
</gene>
<evidence type="ECO:0000256" key="4">
    <source>
        <dbReference type="ARBA" id="ARBA00023163"/>
    </source>
</evidence>
<dbReference type="InterPro" id="IPR001034">
    <property type="entry name" value="DeoR_HTH"/>
</dbReference>